<name>A0A0D3QWA2_NPVLD</name>
<dbReference type="EMBL" id="MN661137">
    <property type="protein sequence ID" value="QIT08088.1"/>
    <property type="molecule type" value="Genomic_DNA"/>
</dbReference>
<evidence type="ECO:0000313" key="2">
    <source>
        <dbReference type="EMBL" id="AQQ80064.1"/>
    </source>
</evidence>
<reference evidence="1" key="2">
    <citation type="journal article" date="2015" name="Genome Announc.">
        <title>Complete Genome Sequence of a Western Siberian Lymantria dispar Multiple Nucleopolyhedrovirus Isolate.</title>
        <authorList>
            <person name="Kabilov M.R."/>
            <person name="Martemyanov V.V."/>
            <person name="Tupikin A.E."/>
            <person name="Baturina O.A."/>
            <person name="Belousova I.A."/>
            <person name="Bondar A.A."/>
            <person name="Ilyinykh A.V."/>
        </authorList>
    </citation>
    <scope>NUCLEOTIDE SEQUENCE</scope>
    <source>
        <strain evidence="1">LdMNPV-27/2</strain>
    </source>
</reference>
<evidence type="ECO:0000313" key="3">
    <source>
        <dbReference type="EMBL" id="QIT08088.1"/>
    </source>
</evidence>
<reference evidence="3" key="5">
    <citation type="submission" date="2019-11" db="EMBL/GenBank/DDBJ databases">
        <title>Strain of Lymantria dispar multiple nucleopolyhedrovirus, used for insecticide preparation.</title>
        <authorList>
            <person name="Kolosov A.V."/>
            <person name="Moiseeva A.A."/>
            <person name="Okhlopkova O.V."/>
            <person name="Safatov A.S."/>
        </authorList>
    </citation>
    <scope>NUCLEOTIDE SEQUENCE</scope>
    <source>
        <strain evidence="3">NSh-07</strain>
    </source>
</reference>
<reference evidence="1" key="3">
    <citation type="submission" date="2016-04" db="EMBL/GenBank/DDBJ databases">
        <authorList>
            <person name="Evans L.H."/>
            <person name="Alamgir A."/>
            <person name="Owens N."/>
            <person name="Weber N.D."/>
            <person name="Virtaneva K."/>
            <person name="Barbian K."/>
            <person name="Babar A."/>
            <person name="Rosenke K."/>
        </authorList>
    </citation>
    <scope>NUCLEOTIDE SEQUENCE</scope>
    <source>
        <strain evidence="1">LdMNPV-27/2</strain>
    </source>
</reference>
<accession>A0A0D3QWA2</accession>
<evidence type="ECO:0000313" key="1">
    <source>
        <dbReference type="EMBL" id="AJR20316.1"/>
    </source>
</evidence>
<reference evidence="2" key="4">
    <citation type="journal article" date="2017" name="J. Invertebr. Pathol.">
        <title>A comparison of the adaptations of strains of Lymantria dispar multiple nucleopolyhedrovirus to hosts from spatially isolated populations.</title>
        <authorList>
            <person name="Martemyanov V.V."/>
            <person name="Podgwaite J.D."/>
            <person name="Belousova I.A."/>
            <person name="Pavlushin S.V."/>
            <person name="Slavicek J.M."/>
            <person name="Baturina O.A."/>
            <person name="Kabilov M.R."/>
            <person name="Ilyinykh A.V."/>
        </authorList>
    </citation>
    <scope>NUCLEOTIDE SEQUENCE</scope>
    <source>
        <strain evidence="2">LdMNPV-27/0</strain>
    </source>
</reference>
<dbReference type="EMBL" id="KY249580">
    <property type="protein sequence ID" value="AQQ80064.1"/>
    <property type="molecule type" value="Genomic_DNA"/>
</dbReference>
<protein>
    <submittedName>
        <fullName evidence="1">Orf-40 protein</fullName>
    </submittedName>
    <submittedName>
        <fullName evidence="3">Viral ubiquitin like protein</fullName>
    </submittedName>
</protein>
<organismHost>
    <name type="scientific">Lepidoptera</name>
    <name type="common">moths &amp; butterflies</name>
    <dbReference type="NCBI Taxonomy" id="7088"/>
</organismHost>
<organism evidence="1">
    <name type="scientific">Lymantria dispar multicapsid nuclear polyhedrosis virus</name>
    <name type="common">LdMNPV</name>
    <dbReference type="NCBI Taxonomy" id="10449"/>
    <lineage>
        <taxon>Viruses</taxon>
        <taxon>Viruses incertae sedis</taxon>
        <taxon>Naldaviricetes</taxon>
        <taxon>Lefavirales</taxon>
        <taxon>Baculoviridae</taxon>
        <taxon>Alphabaculovirus</taxon>
        <taxon>Alphabaculovirus lydisparis</taxon>
    </lineage>
</organism>
<dbReference type="EMBL" id="KP027546">
    <property type="protein sequence ID" value="AJR20316.1"/>
    <property type="molecule type" value="Genomic_DNA"/>
</dbReference>
<sequence length="74" mass="8471">MNSLRVGQTVFVRIAHLRVYKIHVVDIESVAGLQGALIVAGDDETKFYYKGMRLEARILRIDENFIDLITVNKH</sequence>
<reference evidence="1" key="1">
    <citation type="journal article" date="2015" name="Dokl. Biochem. Biophys.">
        <title>The enhancin gene: One of the genetic determinants of population variation in baculoviral virulence.</title>
        <authorList>
            <person name="Martemyanov V.V."/>
            <person name="Kabilov M.R."/>
            <person name="Tupikin A.E."/>
            <person name="Baturina O.A."/>
            <person name="Belousova I.A."/>
            <person name="Podgwaite J.D."/>
            <person name="Ilynykh A.V."/>
            <person name="Vlassov V.V."/>
        </authorList>
    </citation>
    <scope>NUCLEOTIDE SEQUENCE</scope>
    <source>
        <strain evidence="1">LdMNPV-27/2</strain>
    </source>
</reference>
<proteinExistence type="predicted"/>